<dbReference type="AlphaFoldDB" id="A0A285PJ05"/>
<protein>
    <submittedName>
        <fullName evidence="2">Acetyltransferase (GNAT) family protein</fullName>
    </submittedName>
</protein>
<accession>A0A285PJ05</accession>
<dbReference type="Pfam" id="PF00583">
    <property type="entry name" value="Acetyltransf_1"/>
    <property type="match status" value="1"/>
</dbReference>
<sequence length="155" mass="16988">MSKITTKILDQDAAAGLAPLISAHAQERKRGAPRQPDLYYAETLLNDRTAEVLGAFRGDEMAAFATFFDLPETVSGKRVGHVDVLFVGQDFRNNGITKAMIEALVDLGQERNWLELQWNSPSGSQQEKIAQVSGISSTANVRVSVGIHEDFTKVK</sequence>
<keyword evidence="2" id="KW-0808">Transferase</keyword>
<dbReference type="RefSeq" id="WP_097154225.1">
    <property type="nucleotide sequence ID" value="NZ_OBEL01000003.1"/>
</dbReference>
<dbReference type="CDD" id="cd04301">
    <property type="entry name" value="NAT_SF"/>
    <property type="match status" value="1"/>
</dbReference>
<dbReference type="InterPro" id="IPR000182">
    <property type="entry name" value="GNAT_dom"/>
</dbReference>
<evidence type="ECO:0000313" key="3">
    <source>
        <dbReference type="Proteomes" id="UP000219439"/>
    </source>
</evidence>
<proteinExistence type="predicted"/>
<dbReference type="GO" id="GO:0016747">
    <property type="term" value="F:acyltransferase activity, transferring groups other than amino-acyl groups"/>
    <property type="evidence" value="ECO:0007669"/>
    <property type="project" value="InterPro"/>
</dbReference>
<dbReference type="SUPFAM" id="SSF55729">
    <property type="entry name" value="Acyl-CoA N-acyltransferases (Nat)"/>
    <property type="match status" value="1"/>
</dbReference>
<dbReference type="OrthoDB" id="9805924at2"/>
<dbReference type="InterPro" id="IPR016181">
    <property type="entry name" value="Acyl_CoA_acyltransferase"/>
</dbReference>
<reference evidence="2 3" key="1">
    <citation type="submission" date="2017-09" db="EMBL/GenBank/DDBJ databases">
        <authorList>
            <person name="Ehlers B."/>
            <person name="Leendertz F.H."/>
        </authorList>
    </citation>
    <scope>NUCLEOTIDE SEQUENCE [LARGE SCALE GENOMIC DNA]</scope>
    <source>
        <strain evidence="2 3">DSM 18289</strain>
    </source>
</reference>
<evidence type="ECO:0000259" key="1">
    <source>
        <dbReference type="PROSITE" id="PS51186"/>
    </source>
</evidence>
<organism evidence="2 3">
    <name type="scientific">Cohaesibacter gelatinilyticus</name>
    <dbReference type="NCBI Taxonomy" id="372072"/>
    <lineage>
        <taxon>Bacteria</taxon>
        <taxon>Pseudomonadati</taxon>
        <taxon>Pseudomonadota</taxon>
        <taxon>Alphaproteobacteria</taxon>
        <taxon>Hyphomicrobiales</taxon>
        <taxon>Cohaesibacteraceae</taxon>
    </lineage>
</organism>
<dbReference type="Gene3D" id="3.40.630.30">
    <property type="match status" value="1"/>
</dbReference>
<keyword evidence="3" id="KW-1185">Reference proteome</keyword>
<gene>
    <name evidence="2" type="ORF">SAMN06265368_2946</name>
</gene>
<name>A0A285PJ05_9HYPH</name>
<dbReference type="PROSITE" id="PS51186">
    <property type="entry name" value="GNAT"/>
    <property type="match status" value="1"/>
</dbReference>
<feature type="domain" description="N-acetyltransferase" evidence="1">
    <location>
        <begin position="4"/>
        <end position="155"/>
    </location>
</feature>
<dbReference type="EMBL" id="OBEL01000003">
    <property type="protein sequence ID" value="SNZ19851.1"/>
    <property type="molecule type" value="Genomic_DNA"/>
</dbReference>
<dbReference type="Proteomes" id="UP000219439">
    <property type="component" value="Unassembled WGS sequence"/>
</dbReference>
<evidence type="ECO:0000313" key="2">
    <source>
        <dbReference type="EMBL" id="SNZ19851.1"/>
    </source>
</evidence>